<dbReference type="EMBL" id="JAARZT010000020">
    <property type="protein sequence ID" value="MBC2293752.1"/>
    <property type="molecule type" value="Genomic_DNA"/>
</dbReference>
<comment type="caution">
    <text evidence="2">The sequence shown here is derived from an EMBL/GenBank/DDBJ whole genome shotgun (WGS) entry which is preliminary data.</text>
</comment>
<evidence type="ECO:0000256" key="1">
    <source>
        <dbReference type="SAM" id="MobiDB-lite"/>
    </source>
</evidence>
<reference evidence="2 3" key="1">
    <citation type="submission" date="2020-03" db="EMBL/GenBank/DDBJ databases">
        <title>Soil Listeria distribution.</title>
        <authorList>
            <person name="Liao J."/>
            <person name="Wiedmann M."/>
        </authorList>
    </citation>
    <scope>NUCLEOTIDE SEQUENCE [LARGE SCALE GENOMIC DNA]</scope>
    <source>
        <strain evidence="2 3">FSL L7-0051</strain>
    </source>
</reference>
<evidence type="ECO:0000313" key="2">
    <source>
        <dbReference type="EMBL" id="MBC2293752.1"/>
    </source>
</evidence>
<feature type="region of interest" description="Disordered" evidence="1">
    <location>
        <begin position="50"/>
        <end position="78"/>
    </location>
</feature>
<dbReference type="RefSeq" id="WP_185574428.1">
    <property type="nucleotide sequence ID" value="NZ_JAARYL010000014.1"/>
</dbReference>
<protein>
    <submittedName>
        <fullName evidence="2">TerS</fullName>
    </submittedName>
</protein>
<dbReference type="NCBIfam" id="NF040601">
    <property type="entry name" value="TerS_not_xtmA"/>
    <property type="match status" value="1"/>
</dbReference>
<organism evidence="2 3">
    <name type="scientific">Listeria booriae</name>
    <dbReference type="NCBI Taxonomy" id="1552123"/>
    <lineage>
        <taxon>Bacteria</taxon>
        <taxon>Bacillati</taxon>
        <taxon>Bacillota</taxon>
        <taxon>Bacilli</taxon>
        <taxon>Bacillales</taxon>
        <taxon>Listeriaceae</taxon>
        <taxon>Listeria</taxon>
    </lineage>
</organism>
<dbReference type="Proteomes" id="UP000543005">
    <property type="component" value="Unassembled WGS sequence"/>
</dbReference>
<dbReference type="AlphaFoldDB" id="A0A842GAV9"/>
<sequence length="239" mass="26938">MEKHKLAEVDYNEGMKYKDIALKYEVSMNTVKSWKKRHNWNRDKDALKEKGVHTKERGGAPPGNEFAKGNSGGAPAGNQNARTHGLFSKFLNDDALEIMDIIDQQTPADIAWDLVKIQYTAIIRSQKVMWVRDSLDHLDDKSGESWGEGGGSESRKVAYAYEQQAAFLASQSRAMSELRYAIKNFLDISDAFDERHEKVKLMQARITNIEAKTALIKGAKKDTSLMELLINTVKDDKNG</sequence>
<gene>
    <name evidence="2" type="ORF">HCC36_10980</name>
</gene>
<accession>A0A842GAV9</accession>
<proteinExistence type="predicted"/>
<evidence type="ECO:0000313" key="3">
    <source>
        <dbReference type="Proteomes" id="UP000543005"/>
    </source>
</evidence>
<name>A0A842GAV9_9LIST</name>